<sequence>NVDNYEGRERHAIQIVMVDVTSTMISPCWVDIEIGVDSVLCVRVTSMKLTTREGNSKYFDWRECDLNLADTRNQ</sequence>
<dbReference type="EMBL" id="BTSY01000007">
    <property type="protein sequence ID" value="GMT36706.1"/>
    <property type="molecule type" value="Genomic_DNA"/>
</dbReference>
<evidence type="ECO:0000313" key="2">
    <source>
        <dbReference type="EMBL" id="GMT36709.1"/>
    </source>
</evidence>
<name>A0AAV5X3X2_9BILA</name>
<dbReference type="AlphaFoldDB" id="A0AAV5X3X2"/>
<reference evidence="3" key="1">
    <citation type="submission" date="2023-10" db="EMBL/GenBank/DDBJ databases">
        <title>Genome assembly of Pristionchus species.</title>
        <authorList>
            <person name="Yoshida K."/>
            <person name="Sommer R.J."/>
        </authorList>
    </citation>
    <scope>NUCLEOTIDE SEQUENCE</scope>
    <source>
        <strain evidence="3">RS5133</strain>
    </source>
</reference>
<evidence type="ECO:0000313" key="3">
    <source>
        <dbReference type="EMBL" id="GMT36714.1"/>
    </source>
</evidence>
<feature type="non-terminal residue" evidence="3">
    <location>
        <position position="1"/>
    </location>
</feature>
<evidence type="ECO:0000313" key="1">
    <source>
        <dbReference type="EMBL" id="GMT36706.1"/>
    </source>
</evidence>
<feature type="non-terminal residue" evidence="3">
    <location>
        <position position="74"/>
    </location>
</feature>
<gene>
    <name evidence="1" type="ORF">PFISCL1PPCAC_28003</name>
    <name evidence="2" type="ORF">PFISCL1PPCAC_28006</name>
    <name evidence="3" type="ORF">PFISCL1PPCAC_28011</name>
</gene>
<dbReference type="Proteomes" id="UP001432322">
    <property type="component" value="Unassembled WGS sequence"/>
</dbReference>
<organism evidence="3 4">
    <name type="scientific">Pristionchus fissidentatus</name>
    <dbReference type="NCBI Taxonomy" id="1538716"/>
    <lineage>
        <taxon>Eukaryota</taxon>
        <taxon>Metazoa</taxon>
        <taxon>Ecdysozoa</taxon>
        <taxon>Nematoda</taxon>
        <taxon>Chromadorea</taxon>
        <taxon>Rhabditida</taxon>
        <taxon>Rhabditina</taxon>
        <taxon>Diplogasteromorpha</taxon>
        <taxon>Diplogasteroidea</taxon>
        <taxon>Neodiplogasteridae</taxon>
        <taxon>Pristionchus</taxon>
    </lineage>
</organism>
<keyword evidence="4" id="KW-1185">Reference proteome</keyword>
<proteinExistence type="predicted"/>
<evidence type="ECO:0000313" key="4">
    <source>
        <dbReference type="Proteomes" id="UP001432322"/>
    </source>
</evidence>
<dbReference type="EMBL" id="BTSY01000007">
    <property type="protein sequence ID" value="GMT36709.1"/>
    <property type="molecule type" value="Genomic_DNA"/>
</dbReference>
<protein>
    <submittedName>
        <fullName evidence="3">Uncharacterized protein</fullName>
    </submittedName>
</protein>
<dbReference type="EMBL" id="BTSY01000007">
    <property type="protein sequence ID" value="GMT36714.1"/>
    <property type="molecule type" value="Genomic_DNA"/>
</dbReference>
<comment type="caution">
    <text evidence="3">The sequence shown here is derived from an EMBL/GenBank/DDBJ whole genome shotgun (WGS) entry which is preliminary data.</text>
</comment>
<accession>A0AAV5X3X2</accession>